<keyword evidence="5 6" id="KW-0472">Membrane</keyword>
<dbReference type="PANTHER" id="PTHR30250:SF11">
    <property type="entry name" value="O-ANTIGEN TRANSPORTER-RELATED"/>
    <property type="match status" value="1"/>
</dbReference>
<evidence type="ECO:0000256" key="5">
    <source>
        <dbReference type="ARBA" id="ARBA00023136"/>
    </source>
</evidence>
<comment type="caution">
    <text evidence="7">The sequence shown here is derived from an EMBL/GenBank/DDBJ whole genome shotgun (WGS) entry which is preliminary data.</text>
</comment>
<dbReference type="PANTHER" id="PTHR30250">
    <property type="entry name" value="PST FAMILY PREDICTED COLANIC ACID TRANSPORTER"/>
    <property type="match status" value="1"/>
</dbReference>
<evidence type="ECO:0000256" key="1">
    <source>
        <dbReference type="ARBA" id="ARBA00004651"/>
    </source>
</evidence>
<feature type="transmembrane region" description="Helical" evidence="6">
    <location>
        <begin position="412"/>
        <end position="434"/>
    </location>
</feature>
<dbReference type="AlphaFoldDB" id="A0A6M0IMN0"/>
<accession>A0A6M0IMN0</accession>
<keyword evidence="8" id="KW-1185">Reference proteome</keyword>
<feature type="transmembrane region" description="Helical" evidence="6">
    <location>
        <begin position="175"/>
        <end position="192"/>
    </location>
</feature>
<dbReference type="InterPro" id="IPR002797">
    <property type="entry name" value="Polysacc_synth"/>
</dbReference>
<feature type="transmembrane region" description="Helical" evidence="6">
    <location>
        <begin position="355"/>
        <end position="375"/>
    </location>
</feature>
<dbReference type="EMBL" id="JAAGNZ010000002">
    <property type="protein sequence ID" value="NEU69576.1"/>
    <property type="molecule type" value="Genomic_DNA"/>
</dbReference>
<feature type="transmembrane region" description="Helical" evidence="6">
    <location>
        <begin position="119"/>
        <end position="137"/>
    </location>
</feature>
<name>A0A6M0IMN0_9BACT</name>
<dbReference type="GO" id="GO:0005886">
    <property type="term" value="C:plasma membrane"/>
    <property type="evidence" value="ECO:0007669"/>
    <property type="project" value="UniProtKB-SubCell"/>
</dbReference>
<feature type="transmembrane region" description="Helical" evidence="6">
    <location>
        <begin position="34"/>
        <end position="56"/>
    </location>
</feature>
<feature type="transmembrane region" description="Helical" evidence="6">
    <location>
        <begin position="143"/>
        <end position="163"/>
    </location>
</feature>
<feature type="transmembrane region" description="Helical" evidence="6">
    <location>
        <begin position="288"/>
        <end position="309"/>
    </location>
</feature>
<protein>
    <submittedName>
        <fullName evidence="7">Flippase</fullName>
    </submittedName>
</protein>
<dbReference type="Proteomes" id="UP000477386">
    <property type="component" value="Unassembled WGS sequence"/>
</dbReference>
<feature type="transmembrane region" description="Helical" evidence="6">
    <location>
        <begin position="321"/>
        <end position="343"/>
    </location>
</feature>
<proteinExistence type="predicted"/>
<feature type="transmembrane region" description="Helical" evidence="6">
    <location>
        <begin position="387"/>
        <end position="406"/>
    </location>
</feature>
<reference evidence="7 8" key="1">
    <citation type="submission" date="2020-02" db="EMBL/GenBank/DDBJ databases">
        <title>Draft genome sequence of two Spirosoma agri KCTC 52727 and Spirosoma terrae KCTC 52035.</title>
        <authorList>
            <person name="Rojas J."/>
            <person name="Ambika Manirajan B."/>
            <person name="Ratering S."/>
            <person name="Suarez C."/>
            <person name="Schnell S."/>
        </authorList>
    </citation>
    <scope>NUCLEOTIDE SEQUENCE [LARGE SCALE GENOMIC DNA]</scope>
    <source>
        <strain evidence="7 8">KCTC 52727</strain>
    </source>
</reference>
<dbReference type="InterPro" id="IPR050833">
    <property type="entry name" value="Poly_Biosynth_Transport"/>
</dbReference>
<evidence type="ECO:0000256" key="6">
    <source>
        <dbReference type="SAM" id="Phobius"/>
    </source>
</evidence>
<evidence type="ECO:0000256" key="2">
    <source>
        <dbReference type="ARBA" id="ARBA00022475"/>
    </source>
</evidence>
<keyword evidence="3 6" id="KW-0812">Transmembrane</keyword>
<keyword evidence="4 6" id="KW-1133">Transmembrane helix</keyword>
<evidence type="ECO:0000313" key="8">
    <source>
        <dbReference type="Proteomes" id="UP000477386"/>
    </source>
</evidence>
<sequence length="463" mass="51740">MTGTDAPVPDVETTVVSSAKGRHGVLSTATLKRFAINVASLFSVQMANMLLPLLTVPYVVRVIGPERLGLLNFSQAYVAYFTLLINYGFDMAAVRTIAANRTDKELVNRTFSEVIAGKTILWLLSTLIFMGITWFSPEFRSHLWLHTCTYLSCIGIVLFPVWLYQAMEDLGRVALFNLIVKILFTLSVFVLIRKPDDYIYQNLSVSVAQIVVSIIAFWIALRRFRLTFTWPSIANLKTRFIENSTLFFSSVTITLYAGSAVFLLGLLSNAYDVGIFSAGTRLESIARSFVTMGLNQAFFPIVAGAFGRGREDGLRVVRTTFFPLLAFMTLVSIGLWLIAPLFIAKFYGDQFLDAIRVLRVVSLLPITIGISNLLGFHTMLNLRMDKAFFFITLGGSVIGLLINILFIREMGYLGAAYAWVSAEAFIALAMYSYLYHKGIQVIQGAYLREAVVFSKTRLTTLFK</sequence>
<dbReference type="Pfam" id="PF01943">
    <property type="entry name" value="Polysacc_synt"/>
    <property type="match status" value="1"/>
</dbReference>
<evidence type="ECO:0000256" key="4">
    <source>
        <dbReference type="ARBA" id="ARBA00022989"/>
    </source>
</evidence>
<feature type="transmembrane region" description="Helical" evidence="6">
    <location>
        <begin position="198"/>
        <end position="221"/>
    </location>
</feature>
<gene>
    <name evidence="7" type="ORF">GK091_22030</name>
</gene>
<keyword evidence="2" id="KW-1003">Cell membrane</keyword>
<evidence type="ECO:0000313" key="7">
    <source>
        <dbReference type="EMBL" id="NEU69576.1"/>
    </source>
</evidence>
<feature type="transmembrane region" description="Helical" evidence="6">
    <location>
        <begin position="76"/>
        <end position="98"/>
    </location>
</feature>
<dbReference type="CDD" id="cd13128">
    <property type="entry name" value="MATE_Wzx_like"/>
    <property type="match status" value="1"/>
</dbReference>
<evidence type="ECO:0000256" key="3">
    <source>
        <dbReference type="ARBA" id="ARBA00022692"/>
    </source>
</evidence>
<comment type="subcellular location">
    <subcellularLocation>
        <location evidence="1">Cell membrane</location>
        <topology evidence="1">Multi-pass membrane protein</topology>
    </subcellularLocation>
</comment>
<feature type="transmembrane region" description="Helical" evidence="6">
    <location>
        <begin position="246"/>
        <end position="268"/>
    </location>
</feature>
<organism evidence="7 8">
    <name type="scientific">Spirosoma agri</name>
    <dbReference type="NCBI Taxonomy" id="1987381"/>
    <lineage>
        <taxon>Bacteria</taxon>
        <taxon>Pseudomonadati</taxon>
        <taxon>Bacteroidota</taxon>
        <taxon>Cytophagia</taxon>
        <taxon>Cytophagales</taxon>
        <taxon>Cytophagaceae</taxon>
        <taxon>Spirosoma</taxon>
    </lineage>
</organism>